<dbReference type="EMBL" id="JARPYI010000018">
    <property type="protein sequence ID" value="MDT2602297.1"/>
    <property type="molecule type" value="Genomic_DNA"/>
</dbReference>
<dbReference type="PANTHER" id="PTHR12526">
    <property type="entry name" value="GLYCOSYLTRANSFERASE"/>
    <property type="match status" value="1"/>
</dbReference>
<name>A0ABU3F5V8_9ENTE</name>
<comment type="caution">
    <text evidence="2">The sequence shown here is derived from an EMBL/GenBank/DDBJ whole genome shotgun (WGS) entry which is preliminary data.</text>
</comment>
<dbReference type="CDD" id="cd03801">
    <property type="entry name" value="GT4_PimA-like"/>
    <property type="match status" value="1"/>
</dbReference>
<proteinExistence type="predicted"/>
<evidence type="ECO:0000313" key="3">
    <source>
        <dbReference type="Proteomes" id="UP001252875"/>
    </source>
</evidence>
<dbReference type="Proteomes" id="UP001252875">
    <property type="component" value="Unassembled WGS sequence"/>
</dbReference>
<sequence>MKILFISHEDSKFGAPKSLMELILTLKKKFDVSPIVLLHSKDNVYNFCLENGIECYVTGHRNLVLKNGNGVALKLRNLLKRACYFVSRELALYRVKRQIDMKQIDIIHSNVSIVDLGLVLSKKYNVPAITHLREPASMFDEYMFCRKKYLNYINENSFRTISISQYNLNNWLKKGLTEERNILVYNGINTLNIPKRKSGVRKDKIKIIFSGSVSPEKGQIYLLKAISLLPTTLHSSISVDIVGSGERKYESYLQELAKDLNIDHIINFLGYKKNFISTLDNYDIGIIASKGEAFGRVTVEYMSAGLCVVASSSGANPEIIIDKQCGYLFQSGDYDLLANILIDLVNNSFKIDEIGKEASKRVNTYFTTEINAKEIFDVYLKILEESNGGNAEK</sequence>
<gene>
    <name evidence="2" type="ORF">P7D85_21265</name>
</gene>
<dbReference type="Pfam" id="PF00534">
    <property type="entry name" value="Glycos_transf_1"/>
    <property type="match status" value="1"/>
</dbReference>
<organism evidence="2 3">
    <name type="scientific">Enterococcus hulanensis</name>
    <dbReference type="NCBI Taxonomy" id="2559929"/>
    <lineage>
        <taxon>Bacteria</taxon>
        <taxon>Bacillati</taxon>
        <taxon>Bacillota</taxon>
        <taxon>Bacilli</taxon>
        <taxon>Lactobacillales</taxon>
        <taxon>Enterococcaceae</taxon>
        <taxon>Enterococcus</taxon>
    </lineage>
</organism>
<dbReference type="InterPro" id="IPR001296">
    <property type="entry name" value="Glyco_trans_1"/>
</dbReference>
<evidence type="ECO:0000313" key="2">
    <source>
        <dbReference type="EMBL" id="MDT2602297.1"/>
    </source>
</evidence>
<keyword evidence="3" id="KW-1185">Reference proteome</keyword>
<reference evidence="2 3" key="1">
    <citation type="submission" date="2023-03" db="EMBL/GenBank/DDBJ databases">
        <authorList>
            <person name="Shen W."/>
            <person name="Cai J."/>
        </authorList>
    </citation>
    <scope>NUCLEOTIDE SEQUENCE [LARGE SCALE GENOMIC DNA]</scope>
    <source>
        <strain evidence="2 3">D6-4</strain>
    </source>
</reference>
<dbReference type="Gene3D" id="3.40.50.2000">
    <property type="entry name" value="Glycogen Phosphorylase B"/>
    <property type="match status" value="2"/>
</dbReference>
<dbReference type="RefSeq" id="WP_311823578.1">
    <property type="nucleotide sequence ID" value="NZ_JARPYF010000017.1"/>
</dbReference>
<protein>
    <submittedName>
        <fullName evidence="2">Glycosyltransferase family 4 protein</fullName>
    </submittedName>
</protein>
<evidence type="ECO:0000259" key="1">
    <source>
        <dbReference type="Pfam" id="PF00534"/>
    </source>
</evidence>
<dbReference type="SUPFAM" id="SSF53756">
    <property type="entry name" value="UDP-Glycosyltransferase/glycogen phosphorylase"/>
    <property type="match status" value="1"/>
</dbReference>
<accession>A0ABU3F5V8</accession>
<feature type="domain" description="Glycosyl transferase family 1" evidence="1">
    <location>
        <begin position="195"/>
        <end position="360"/>
    </location>
</feature>